<keyword evidence="6 8" id="KW-0788">Thiol protease</keyword>
<keyword evidence="5 8" id="KW-0378">Hydrolase</keyword>
<keyword evidence="4 8" id="KW-0833">Ubl conjugation pathway</keyword>
<name>A0A0L8IFV0_OCTBM</name>
<dbReference type="OrthoDB" id="10263628at2759"/>
<comment type="function">
    <text evidence="7">Probable hydrolase that can remove 'Lys-48'-linked conjugated ubiquitin from proteins.</text>
</comment>
<dbReference type="PANTHER" id="PTHR12473">
    <property type="entry name" value="UBIQUITIN CARBOXYL-TERMINAL HYDROLASE MINDY-4-RELATED"/>
    <property type="match status" value="1"/>
</dbReference>
<dbReference type="GO" id="GO:0071108">
    <property type="term" value="P:protein K48-linked deubiquitination"/>
    <property type="evidence" value="ECO:0007669"/>
    <property type="project" value="InterPro"/>
</dbReference>
<keyword evidence="3 8" id="KW-0645">Protease</keyword>
<evidence type="ECO:0000256" key="2">
    <source>
        <dbReference type="ARBA" id="ARBA00011074"/>
    </source>
</evidence>
<dbReference type="InterPro" id="IPR039785">
    <property type="entry name" value="MINY3/4"/>
</dbReference>
<comment type="catalytic activity">
    <reaction evidence="1 8">
        <text>Thiol-dependent hydrolysis of ester, thioester, amide, peptide and isopeptide bonds formed by the C-terminal Gly of ubiquitin (a 76-residue protein attached to proteins as an intracellular targeting signal).</text>
        <dbReference type="EC" id="3.4.19.12"/>
    </reaction>
</comment>
<evidence type="ECO:0000259" key="10">
    <source>
        <dbReference type="SMART" id="SM01174"/>
    </source>
</evidence>
<dbReference type="GO" id="GO:0006508">
    <property type="term" value="P:proteolysis"/>
    <property type="evidence" value="ECO:0007669"/>
    <property type="project" value="UniProtKB-KW"/>
</dbReference>
<dbReference type="Pfam" id="PF13898">
    <property type="entry name" value="MINDY-3_4_CD"/>
    <property type="match status" value="1"/>
</dbReference>
<feature type="compositionally biased region" description="Polar residues" evidence="9">
    <location>
        <begin position="91"/>
        <end position="105"/>
    </location>
</feature>
<gene>
    <name evidence="11" type="ORF">OCBIM_22005005mg</name>
</gene>
<comment type="similarity">
    <text evidence="2 8">Belongs to the MINDY deubiquitinase family. FAM188 subfamily.</text>
</comment>
<accession>A0A0L8IFV0</accession>
<feature type="domain" description="Deubiquitinating enzyme MINDY-3/4 conserved" evidence="10">
    <location>
        <begin position="324"/>
        <end position="660"/>
    </location>
</feature>
<evidence type="ECO:0000256" key="6">
    <source>
        <dbReference type="ARBA" id="ARBA00022807"/>
    </source>
</evidence>
<evidence type="ECO:0000256" key="7">
    <source>
        <dbReference type="ARBA" id="ARBA00037630"/>
    </source>
</evidence>
<dbReference type="GO" id="GO:0004843">
    <property type="term" value="F:cysteine-type deubiquitinase activity"/>
    <property type="evidence" value="ECO:0007669"/>
    <property type="project" value="UniProtKB-UniRule"/>
</dbReference>
<dbReference type="KEGG" id="obi:106868088"/>
<dbReference type="SMART" id="SM01174">
    <property type="entry name" value="DUF4205"/>
    <property type="match status" value="1"/>
</dbReference>
<evidence type="ECO:0000313" key="11">
    <source>
        <dbReference type="EMBL" id="KOG00366.1"/>
    </source>
</evidence>
<organism evidence="11">
    <name type="scientific">Octopus bimaculoides</name>
    <name type="common">California two-spotted octopus</name>
    <dbReference type="NCBI Taxonomy" id="37653"/>
    <lineage>
        <taxon>Eukaryota</taxon>
        <taxon>Metazoa</taxon>
        <taxon>Spiralia</taxon>
        <taxon>Lophotrochozoa</taxon>
        <taxon>Mollusca</taxon>
        <taxon>Cephalopoda</taxon>
        <taxon>Coleoidea</taxon>
        <taxon>Octopodiformes</taxon>
        <taxon>Octopoda</taxon>
        <taxon>Incirrata</taxon>
        <taxon>Octopodidae</taxon>
        <taxon>Octopus</taxon>
    </lineage>
</organism>
<evidence type="ECO:0000256" key="4">
    <source>
        <dbReference type="ARBA" id="ARBA00022786"/>
    </source>
</evidence>
<dbReference type="EMBL" id="KQ415811">
    <property type="protein sequence ID" value="KOG00366.1"/>
    <property type="molecule type" value="Genomic_DNA"/>
</dbReference>
<dbReference type="InterPro" id="IPR059022">
    <property type="entry name" value="MINDY4_N"/>
</dbReference>
<evidence type="ECO:0000256" key="1">
    <source>
        <dbReference type="ARBA" id="ARBA00000707"/>
    </source>
</evidence>
<proteinExistence type="inferred from homology"/>
<evidence type="ECO:0000256" key="8">
    <source>
        <dbReference type="RuleBase" id="RU367088"/>
    </source>
</evidence>
<dbReference type="PANTHER" id="PTHR12473:SF8">
    <property type="entry name" value="UBIQUITIN CARBOXYL-TERMINAL HYDROLASE MINDY-4-RELATED"/>
    <property type="match status" value="1"/>
</dbReference>
<evidence type="ECO:0000256" key="5">
    <source>
        <dbReference type="ARBA" id="ARBA00022801"/>
    </source>
</evidence>
<evidence type="ECO:0000256" key="3">
    <source>
        <dbReference type="ARBA" id="ARBA00022670"/>
    </source>
</evidence>
<reference evidence="11" key="1">
    <citation type="submission" date="2015-07" db="EMBL/GenBank/DDBJ databases">
        <title>MeaNS - Measles Nucleotide Surveillance Program.</title>
        <authorList>
            <person name="Tran T."/>
            <person name="Druce J."/>
        </authorList>
    </citation>
    <scope>NUCLEOTIDE SEQUENCE</scope>
    <source>
        <strain evidence="11">UCB-OBI-ISO-001</strain>
        <tissue evidence="11">Gonad</tissue>
    </source>
</reference>
<dbReference type="OMA" id="KCFPLEW"/>
<dbReference type="EC" id="3.4.19.12" evidence="8"/>
<dbReference type="Pfam" id="PF26038">
    <property type="entry name" value="Dimer_MINDY4_N"/>
    <property type="match status" value="1"/>
</dbReference>
<feature type="region of interest" description="Disordered" evidence="9">
    <location>
        <begin position="91"/>
        <end position="117"/>
    </location>
</feature>
<feature type="compositionally biased region" description="Basic and acidic residues" evidence="9">
    <location>
        <begin position="106"/>
        <end position="117"/>
    </location>
</feature>
<dbReference type="InterPro" id="IPR025257">
    <property type="entry name" value="MINDY-3/4_CD"/>
</dbReference>
<sequence length="665" mass="74649">MVDNQFVEAVTASLIREYLSRKGLKATLHSMDVEMPRTESSINNRVALMKQLHIEKLMKKNKADNNPLRSMVEVVTKFVLEQSDFCNTILAKSNSSPKSSQLNTASERKEDKEERKGIMDVNKFPVKSSLIGANGDFSPKTQSEIASQVKSTNNSRKLNGHGLSTRSREEAFFENFSPLPKVKDEVGAIPVPPEASLSNALFDEFFHGGHCRESKFVCDYYHPKDKNKTDLLQDLVPESFKLKEPKNILSNDNDYLDDNLNAVKETVIKGRRSSSVETLKGLSIEDVDDSEFLDFTVPSSRISQTAPMSTVRKPIDLNTAMKLKTLILGSPNSQFSQEWAKQNLEFCSLPKLQYGIVQKKGGPCGVLAAIQAYVLLEMLFGEDKVNTDSSFEPSPEKCRSALAAALSKIFWQAGEHKSAVVTLSSSATHFIGGNKCKPDRLTETLMLYQFTSYKELNSFIQKNIILFETEGSSGLILALYSVILSRSVQKIRSEMDEPNSKLMGSYGYCSQEVVNLFVTGNAVSNVFDNKMELDSGTENVTVLRGIQHPSDIGFLSLFEHYNNTKVGSYYKNPKYPIWIVCSESHFTVLFSMSDSLVKDNKAEKFDLYYYDGLAKQQQPIRLTIDISNPNFKTPSDDDMVPPLDLCIRTKWHNARIDWNSTEPLL</sequence>
<protein>
    <recommendedName>
        <fullName evidence="8">Ubiquitin carboxyl-terminal hydrolase MINDY</fullName>
        <ecNumber evidence="8">3.4.19.12</ecNumber>
    </recommendedName>
</protein>
<dbReference type="AlphaFoldDB" id="A0A0L8IFV0"/>
<evidence type="ECO:0000256" key="9">
    <source>
        <dbReference type="SAM" id="MobiDB-lite"/>
    </source>
</evidence>
<dbReference type="GO" id="GO:1990380">
    <property type="term" value="F:K48-linked deubiquitinase activity"/>
    <property type="evidence" value="ECO:0007669"/>
    <property type="project" value="UniProtKB-UniRule"/>
</dbReference>
<comment type="function">
    <text evidence="8">Hydrolase that can remove 'Lys-48'-linked conjugated ubiquitin from proteins.</text>
</comment>